<dbReference type="InterPro" id="IPR011989">
    <property type="entry name" value="ARM-like"/>
</dbReference>
<keyword evidence="1 4" id="KW-0349">Heme</keyword>
<dbReference type="InterPro" id="IPR011041">
    <property type="entry name" value="Quinoprot_gluc/sorb_DH_b-prop"/>
</dbReference>
<evidence type="ECO:0000256" key="3">
    <source>
        <dbReference type="ARBA" id="ARBA00023004"/>
    </source>
</evidence>
<gene>
    <name evidence="7" type="ORF">ACFSQZ_02080</name>
</gene>
<dbReference type="InterPro" id="IPR013427">
    <property type="entry name" value="Haem-bd_dom_put"/>
</dbReference>
<evidence type="ECO:0000256" key="4">
    <source>
        <dbReference type="PROSITE-ProRule" id="PRU00433"/>
    </source>
</evidence>
<evidence type="ECO:0000256" key="5">
    <source>
        <dbReference type="SAM" id="Coils"/>
    </source>
</evidence>
<dbReference type="SUPFAM" id="SSF50952">
    <property type="entry name" value="Soluble quinoprotein glucose dehydrogenase"/>
    <property type="match status" value="1"/>
</dbReference>
<evidence type="ECO:0000259" key="6">
    <source>
        <dbReference type="PROSITE" id="PS51007"/>
    </source>
</evidence>
<reference evidence="8" key="1">
    <citation type="journal article" date="2019" name="Int. J. Syst. Evol. Microbiol.">
        <title>The Global Catalogue of Microorganisms (GCM) 10K type strain sequencing project: providing services to taxonomists for standard genome sequencing and annotation.</title>
        <authorList>
            <consortium name="The Broad Institute Genomics Platform"/>
            <consortium name="The Broad Institute Genome Sequencing Center for Infectious Disease"/>
            <person name="Wu L."/>
            <person name="Ma J."/>
        </authorList>
    </citation>
    <scope>NUCLEOTIDE SEQUENCE [LARGE SCALE GENOMIC DNA]</scope>
    <source>
        <strain evidence="8">JCM 16545</strain>
    </source>
</reference>
<comment type="caution">
    <text evidence="7">The sequence shown here is derived from an EMBL/GenBank/DDBJ whole genome shotgun (WGS) entry which is preliminary data.</text>
</comment>
<dbReference type="PANTHER" id="PTHR33546">
    <property type="entry name" value="LARGE, MULTIFUNCTIONAL SECRETED PROTEIN-RELATED"/>
    <property type="match status" value="1"/>
</dbReference>
<dbReference type="PROSITE" id="PS51007">
    <property type="entry name" value="CYTC"/>
    <property type="match status" value="1"/>
</dbReference>
<evidence type="ECO:0000313" key="7">
    <source>
        <dbReference type="EMBL" id="MFD2275244.1"/>
    </source>
</evidence>
<dbReference type="NCBIfam" id="TIGR02603">
    <property type="entry name" value="CxxCH_TIGR02603"/>
    <property type="match status" value="1"/>
</dbReference>
<dbReference type="Proteomes" id="UP001597297">
    <property type="component" value="Unassembled WGS sequence"/>
</dbReference>
<dbReference type="InterPro" id="IPR013428">
    <property type="entry name" value="Membrane-bound_put_N"/>
</dbReference>
<keyword evidence="8" id="KW-1185">Reference proteome</keyword>
<dbReference type="SUPFAM" id="SSF46626">
    <property type="entry name" value="Cytochrome c"/>
    <property type="match status" value="1"/>
</dbReference>
<name>A0ABW5DYQ2_9BACT</name>
<dbReference type="Gene3D" id="2.120.10.30">
    <property type="entry name" value="TolB, C-terminal domain"/>
    <property type="match status" value="1"/>
</dbReference>
<evidence type="ECO:0000256" key="2">
    <source>
        <dbReference type="ARBA" id="ARBA00022723"/>
    </source>
</evidence>
<evidence type="ECO:0000256" key="1">
    <source>
        <dbReference type="ARBA" id="ARBA00022617"/>
    </source>
</evidence>
<dbReference type="InterPro" id="IPR055557">
    <property type="entry name" value="DUF7133"/>
</dbReference>
<dbReference type="SUPFAM" id="SSF48371">
    <property type="entry name" value="ARM repeat"/>
    <property type="match status" value="1"/>
</dbReference>
<feature type="domain" description="Cytochrome c" evidence="6">
    <location>
        <begin position="931"/>
        <end position="1063"/>
    </location>
</feature>
<keyword evidence="5" id="KW-0175">Coiled coil</keyword>
<dbReference type="InterPro" id="IPR016024">
    <property type="entry name" value="ARM-type_fold"/>
</dbReference>
<keyword evidence="2 4" id="KW-0479">Metal-binding</keyword>
<sequence>MTKFFIRPISISLAALSLVQAPTYAKKTQSDRKEPWSPEKQISQFELADGFVIELVASEENGLINPIDLTFDDSGRLWTQTARMYPLDPIPGIRFGEAMRLMKDHKLAQTDKRFQKILRKYQLEDPGTDQILVIDDPTKTAKGPLHVWADGLTIPQSIMPYKDGCYVAHGSEIFYLQDSDKDNKQDSVKPLFTGFGFLDTHTMAHSIVRAPGGWMNFSHGAVNSGTVTSLISGDKLDVTYSKNLRFSLDGSTMEILNCHRDNNWGYQVLSNGQWYATSANDGGYSVLPSESQSSIAGNGNDNIRPYAPFFPPANDFRVGGTGISGLAFSEDGKNGFPAEWKNVAILANPITQSLNCVRIVRNPDGSVTSELLPNLLQSKDEWFRPVNIEFGPDGCLYIADWYNKIVSHNEVNTDHPDRDRKHGRIWRVRHKSQKSFEIPDVAAAANDKLLDHLIYGKTLWEKRAAWHQIVDRNAAELTPQLKELATDTTTPKEVRILALWSLEGLKIYDSKIITAAIADNDSDIRREAIRSLASYQLKASEVAPLLAPYIEDSNCMVRSQALRTLAEIKDANQDSIALLVIASKPAAPNDNLGGNYERNFERFLARKAMEQYPEEVKKFLLSERADTMPASNLIWASQALPAKERVTIFVNNWKTATHGKIDKNTFISASNMLANPEIHSVVSETFKQRPDEMLNLALENLDQVDAPKVAFFFSKKIETDLNSNDPAQRNKALDLIVALRSPHHTQTLRKLLTTDLANSEIAKVITALGYDHSVDFATYHSILKNPDIDFTNRLSALAACALKNEKQAFAASQKFATNLSDTEKQELVSRLSHTLQGSNIIKQLWQTKILTTNAWDYDAAYFTLHNYPLNWSVKAGKHWNKSPRAQALEKAKKDKRALKIYADLKQQAEADTQQLEEKVKSFTTSIKSLEGNPTTGKALFQSCLVCHKVGNEGQEIAPPLDGGSKRNTEHLITAIVNPDEAVEGAYGLYSVVSIDGSVKQGLLVKSDGNGITLAAPGGQRSFIARENILSDGAVHGRSFMPKGFSSFSPQTMADLVSYIKSLD</sequence>
<dbReference type="Pfam" id="PF00034">
    <property type="entry name" value="Cytochrom_C"/>
    <property type="match status" value="1"/>
</dbReference>
<dbReference type="EMBL" id="JBHUJC010000003">
    <property type="protein sequence ID" value="MFD2275244.1"/>
    <property type="molecule type" value="Genomic_DNA"/>
</dbReference>
<dbReference type="PANTHER" id="PTHR33546:SF1">
    <property type="entry name" value="LARGE, MULTIFUNCTIONAL SECRETED PROTEIN"/>
    <property type="match status" value="1"/>
</dbReference>
<organism evidence="7 8">
    <name type="scientific">Rubritalea spongiae</name>
    <dbReference type="NCBI Taxonomy" id="430797"/>
    <lineage>
        <taxon>Bacteria</taxon>
        <taxon>Pseudomonadati</taxon>
        <taxon>Verrucomicrobiota</taxon>
        <taxon>Verrucomicrobiia</taxon>
        <taxon>Verrucomicrobiales</taxon>
        <taxon>Rubritaleaceae</taxon>
        <taxon>Rubritalea</taxon>
    </lineage>
</organism>
<proteinExistence type="predicted"/>
<dbReference type="Gene3D" id="1.10.760.10">
    <property type="entry name" value="Cytochrome c-like domain"/>
    <property type="match status" value="1"/>
</dbReference>
<dbReference type="InterPro" id="IPR036909">
    <property type="entry name" value="Cyt_c-like_dom_sf"/>
</dbReference>
<feature type="coiled-coil region" evidence="5">
    <location>
        <begin position="898"/>
        <end position="932"/>
    </location>
</feature>
<accession>A0ABW5DYQ2</accession>
<dbReference type="Gene3D" id="1.25.10.10">
    <property type="entry name" value="Leucine-rich Repeat Variant"/>
    <property type="match status" value="1"/>
</dbReference>
<dbReference type="Pfam" id="PF13646">
    <property type="entry name" value="HEAT_2"/>
    <property type="match status" value="1"/>
</dbReference>
<dbReference type="InterPro" id="IPR009056">
    <property type="entry name" value="Cyt_c-like_dom"/>
</dbReference>
<keyword evidence="3 4" id="KW-0408">Iron</keyword>
<dbReference type="NCBIfam" id="TIGR02604">
    <property type="entry name" value="Piru_Ver_Nterm"/>
    <property type="match status" value="1"/>
</dbReference>
<evidence type="ECO:0000313" key="8">
    <source>
        <dbReference type="Proteomes" id="UP001597297"/>
    </source>
</evidence>
<dbReference type="RefSeq" id="WP_377094996.1">
    <property type="nucleotide sequence ID" value="NZ_JBHSJM010000001.1"/>
</dbReference>
<protein>
    <submittedName>
        <fullName evidence="7">PVC-type heme-binding CxxCH protein</fullName>
    </submittedName>
</protein>
<dbReference type="InterPro" id="IPR011042">
    <property type="entry name" value="6-blade_b-propeller_TolB-like"/>
</dbReference>
<dbReference type="Pfam" id="PF23500">
    <property type="entry name" value="DUF7133"/>
    <property type="match status" value="1"/>
</dbReference>